<dbReference type="CDD" id="cd14953">
    <property type="entry name" value="NHL_like_1"/>
    <property type="match status" value="1"/>
</dbReference>
<dbReference type="SUPFAM" id="SSF101898">
    <property type="entry name" value="NHL repeat"/>
    <property type="match status" value="1"/>
</dbReference>
<dbReference type="PANTHER" id="PTHR13833">
    <property type="match status" value="1"/>
</dbReference>
<feature type="repeat" description="NHL" evidence="2">
    <location>
        <begin position="176"/>
        <end position="207"/>
    </location>
</feature>
<evidence type="ECO:0000313" key="5">
    <source>
        <dbReference type="Proteomes" id="UP001214530"/>
    </source>
</evidence>
<dbReference type="InterPro" id="IPR011042">
    <property type="entry name" value="6-blade_b-propeller_TolB-like"/>
</dbReference>
<keyword evidence="1" id="KW-0677">Repeat</keyword>
<feature type="domain" description="DUF11" evidence="3">
    <location>
        <begin position="36"/>
        <end position="144"/>
    </location>
</feature>
<dbReference type="PANTHER" id="PTHR13833:SF71">
    <property type="entry name" value="NHL DOMAIN-CONTAINING PROTEIN"/>
    <property type="match status" value="1"/>
</dbReference>
<dbReference type="Pfam" id="PF01345">
    <property type="entry name" value="DUF11"/>
    <property type="match status" value="1"/>
</dbReference>
<reference evidence="4" key="1">
    <citation type="submission" date="2023-03" db="EMBL/GenBank/DDBJ databases">
        <title>Andean soil-derived lignocellulolytic bacterial consortium as a source of novel taxa and putative plastic-active enzymes.</title>
        <authorList>
            <person name="Diaz-Garcia L."/>
            <person name="Chuvochina M."/>
            <person name="Feuerriegel G."/>
            <person name="Bunk B."/>
            <person name="Sproer C."/>
            <person name="Streit W.R."/>
            <person name="Rodriguez L.M."/>
            <person name="Overmann J."/>
            <person name="Jimenez D.J."/>
        </authorList>
    </citation>
    <scope>NUCLEOTIDE SEQUENCE</scope>
    <source>
        <strain evidence="4">MAG 3858</strain>
    </source>
</reference>
<organism evidence="4 5">
    <name type="scientific">Candidatus Pedobacter colombiensis</name>
    <dbReference type="NCBI Taxonomy" id="3121371"/>
    <lineage>
        <taxon>Bacteria</taxon>
        <taxon>Pseudomonadati</taxon>
        <taxon>Bacteroidota</taxon>
        <taxon>Sphingobacteriia</taxon>
        <taxon>Sphingobacteriales</taxon>
        <taxon>Sphingobacteriaceae</taxon>
        <taxon>Pedobacter</taxon>
    </lineage>
</organism>
<gene>
    <name evidence="4" type="ORF">P0Y49_18260</name>
</gene>
<evidence type="ECO:0000256" key="2">
    <source>
        <dbReference type="PROSITE-ProRule" id="PRU00504"/>
    </source>
</evidence>
<evidence type="ECO:0000259" key="3">
    <source>
        <dbReference type="Pfam" id="PF01345"/>
    </source>
</evidence>
<dbReference type="InterPro" id="IPR001258">
    <property type="entry name" value="NHL_repeat"/>
</dbReference>
<dbReference type="Proteomes" id="UP001214530">
    <property type="component" value="Chromosome"/>
</dbReference>
<dbReference type="EMBL" id="CP119313">
    <property type="protein sequence ID" value="WEK18724.1"/>
    <property type="molecule type" value="Genomic_DNA"/>
</dbReference>
<proteinExistence type="predicted"/>
<dbReference type="PROSITE" id="PS51257">
    <property type="entry name" value="PROKAR_LIPOPROTEIN"/>
    <property type="match status" value="1"/>
</dbReference>
<name>A0AAJ6B6A6_9SPHI</name>
<dbReference type="NCBIfam" id="TIGR01451">
    <property type="entry name" value="B_ant_repeat"/>
    <property type="match status" value="1"/>
</dbReference>
<evidence type="ECO:0000256" key="1">
    <source>
        <dbReference type="ARBA" id="ARBA00022737"/>
    </source>
</evidence>
<dbReference type="Gene3D" id="2.60.40.3080">
    <property type="match status" value="1"/>
</dbReference>
<evidence type="ECO:0000313" key="4">
    <source>
        <dbReference type="EMBL" id="WEK18724.1"/>
    </source>
</evidence>
<dbReference type="Pfam" id="PF01436">
    <property type="entry name" value="NHL"/>
    <property type="match status" value="1"/>
</dbReference>
<protein>
    <recommendedName>
        <fullName evidence="3">DUF11 domain-containing protein</fullName>
    </recommendedName>
</protein>
<accession>A0AAJ6B6A6</accession>
<dbReference type="InterPro" id="IPR047589">
    <property type="entry name" value="DUF11_rpt"/>
</dbReference>
<dbReference type="Gene3D" id="2.120.10.30">
    <property type="entry name" value="TolB, C-terminal domain"/>
    <property type="match status" value="4"/>
</dbReference>
<dbReference type="InterPro" id="IPR001434">
    <property type="entry name" value="OmcB-like_DUF11"/>
</dbReference>
<dbReference type="PROSITE" id="PS51125">
    <property type="entry name" value="NHL"/>
    <property type="match status" value="1"/>
</dbReference>
<dbReference type="AlphaFoldDB" id="A0AAJ6B6A6"/>
<sequence>MKNRITLLQAIMALMLIVSSCKKNKIIVPELNSDRKISMSVDNLTPIIGTNVTFTLIAGNDGPAATTGVNVNDALPTGYTFVSATATTGTYSSGIWSGFGLANGATATLTIVAKVNATGVYVNVATITGIENDPNPANNSSTVTTTPAAVPKALIVSTLAGSSEFGVVDGTGMAAQFGGPRGIAVDAAGNVYVADYSNNRIRKITQAGVVTTLSGNQTDGFADGIGTVAKFYRPYGIALDAGGNAYVSDHLNNRIRKITPTGITTTLVGNGYSEPSAPLGVAVDAAGNVYMTIRSNERILKYSTAGVLTTFAGSTANGGAGSGYADGTGTDARFMGPDGIAVDAAGNVFVVDAGNNLIRKITPTGVVTTVAGMAGVQGDVDGIGSAARFGRLMTGIAIDATGNLFVADNGNNSIRKITPAGVVSTFARSNGTGVDVDGPIGTAVFGLPAYLAVDAAGNIYFTRDGSGRIRKISTQ</sequence>